<feature type="domain" description="Peptidase S9 prolyl oligopeptidase catalytic" evidence="1">
    <location>
        <begin position="96"/>
        <end position="184"/>
    </location>
</feature>
<dbReference type="AlphaFoldDB" id="A0A364LGS1"/>
<protein>
    <recommendedName>
        <fullName evidence="1">Peptidase S9 prolyl oligopeptidase catalytic domain-containing protein</fullName>
    </recommendedName>
</protein>
<dbReference type="RefSeq" id="WP_112220216.1">
    <property type="nucleotide sequence ID" value="NZ_MVJN01000009.1"/>
</dbReference>
<name>A0A364LGS1_9GAMM</name>
<dbReference type="InterPro" id="IPR029058">
    <property type="entry name" value="AB_hydrolase_fold"/>
</dbReference>
<dbReference type="Gene3D" id="3.40.50.1820">
    <property type="entry name" value="alpha/beta hydrolase"/>
    <property type="match status" value="1"/>
</dbReference>
<gene>
    <name evidence="2" type="ORF">B1207_12070</name>
</gene>
<evidence type="ECO:0000259" key="1">
    <source>
        <dbReference type="Pfam" id="PF00326"/>
    </source>
</evidence>
<proteinExistence type="predicted"/>
<evidence type="ECO:0000313" key="2">
    <source>
        <dbReference type="EMBL" id="RAP35434.1"/>
    </source>
</evidence>
<dbReference type="SUPFAM" id="SSF53474">
    <property type="entry name" value="alpha/beta-Hydrolases"/>
    <property type="match status" value="1"/>
</dbReference>
<dbReference type="InterPro" id="IPR001375">
    <property type="entry name" value="Peptidase_S9_cat"/>
</dbReference>
<evidence type="ECO:0000313" key="3">
    <source>
        <dbReference type="Proteomes" id="UP000249458"/>
    </source>
</evidence>
<dbReference type="GO" id="GO:0006508">
    <property type="term" value="P:proteolysis"/>
    <property type="evidence" value="ECO:0007669"/>
    <property type="project" value="InterPro"/>
</dbReference>
<accession>A0A364LGS1</accession>
<dbReference type="Proteomes" id="UP000249458">
    <property type="component" value="Unassembled WGS sequence"/>
</dbReference>
<organism evidence="2 3">
    <name type="scientific">Legionella quinlivanii</name>
    <dbReference type="NCBI Taxonomy" id="45073"/>
    <lineage>
        <taxon>Bacteria</taxon>
        <taxon>Pseudomonadati</taxon>
        <taxon>Pseudomonadota</taxon>
        <taxon>Gammaproteobacteria</taxon>
        <taxon>Legionellales</taxon>
        <taxon>Legionellaceae</taxon>
        <taxon>Legionella</taxon>
    </lineage>
</organism>
<dbReference type="GO" id="GO:0008236">
    <property type="term" value="F:serine-type peptidase activity"/>
    <property type="evidence" value="ECO:0007669"/>
    <property type="project" value="InterPro"/>
</dbReference>
<dbReference type="Pfam" id="PF00326">
    <property type="entry name" value="Peptidase_S9"/>
    <property type="match status" value="1"/>
</dbReference>
<sequence>MTPQTLIELYIKQKNKARFSTSKVFLECYENAFREATAGIEIIASDEFAPPLFEGQPPIPFVLFKPKTVSAEHPAPLIIHTHGGPNVYMSKENLHAEIAYFLTHGFVVACPNYRGSTDYPIEGKEKEDWLKWKDSAKDKHHIYGPQDIYAVTQYMLSMGFISSPKAILRGGSFGSFINAHLLAQVKKGIFENLFSGAHFSGGVKYPHASSMPTDIPILITHSEKDDIAPYSDAQIFMEHLLLQHLSIQIENRDTAALQTYVATRGDHHMIDPDLGVGLISNPTSLAELTSYINYATSFVHSLVDGKTFQNVDCYDQYKQLMSNRAEKPEDQAYLIVNQARIVERLRARPFAEELPQPEPAPADELPPASPYTPTTGLLKLYLGNNYTGNVKADFSYFLKHCFRPINWTITKEVLPDAGKQMLENEQFVAQIVTMIEREKSFLAEHPDYVPLYHTAEYSSMQLYCFINLWIKTLRGELTNRLSTITEMRLVNFIKNSIDSIDIFLLKWRRLHNNGETFNNILGAPDRIAACNPSTISNSHSTASSSLWWYFKAAYGERTPFDELFGDFFRILDIYSPQRCARYKQFFERAYHGLQGKPQALMQQIFLPKELAHKKSYMCQIWGEEFSHNDMELSSPNSLELLRRDPGQFEMKLREQKHAFQNFGNCPGFGDTDNGFNYAGLLQNRWMAGELEGVVIYSHFRDEQQHQAFVAELSELVLEDFSDFLANATDLHDSVIPGSYQTKPRLYEEWGLFKRPTRVSDHLFYKQQLQLFRGEVENPQGKIFELIFQVDRDSKIKMQERLRQTNGGDPGSKHVFIYSLCRYLKGYTYYELLEEIAKKTILEPEENLKKKYPPDYLRFAPNNYPYFMSMVQQFSTPDAVEAYDLSSNEYHEFYKLCQDKIRGFSYRRSGKDESDFFLETSKGTCYAVDLWDMELWTAIECAQRHARLCKERNNGHDVRSRVELLY</sequence>
<dbReference type="EMBL" id="MVJN01000009">
    <property type="protein sequence ID" value="RAP35434.1"/>
    <property type="molecule type" value="Genomic_DNA"/>
</dbReference>
<reference evidence="2 3" key="1">
    <citation type="submission" date="2017-02" db="EMBL/GenBank/DDBJ databases">
        <title>Legionella quilivanii strain from human: case report and whole genome sequencing analysis.</title>
        <authorList>
            <person name="Lalancette C."/>
            <person name="Leduc J.-M."/>
            <person name="Levesque S."/>
            <person name="Fournier E."/>
            <person name="Saoud J."/>
            <person name="Faucher S.P."/>
            <person name="Bernard K."/>
            <person name="Martineau C."/>
            <person name="Longtin J."/>
        </authorList>
    </citation>
    <scope>NUCLEOTIDE SEQUENCE [LARGE SCALE GENOMIC DNA]</scope>
    <source>
        <strain evidence="2 3">ID143958</strain>
    </source>
</reference>
<comment type="caution">
    <text evidence="2">The sequence shown here is derived from an EMBL/GenBank/DDBJ whole genome shotgun (WGS) entry which is preliminary data.</text>
</comment>